<feature type="binding site" evidence="4">
    <location>
        <position position="30"/>
    </location>
    <ligand>
        <name>Mg(2+)</name>
        <dbReference type="ChEBI" id="CHEBI:18420"/>
    </ligand>
</feature>
<dbReference type="PROSITE" id="PS51417">
    <property type="entry name" value="ARF"/>
    <property type="match status" value="1"/>
</dbReference>
<feature type="binding site" evidence="3">
    <location>
        <begin position="23"/>
        <end position="30"/>
    </location>
    <ligand>
        <name>GTP</name>
        <dbReference type="ChEBI" id="CHEBI:37565"/>
    </ligand>
</feature>
<evidence type="ECO:0000256" key="5">
    <source>
        <dbReference type="RuleBase" id="RU003925"/>
    </source>
</evidence>
<dbReference type="SMART" id="SM00175">
    <property type="entry name" value="RAB"/>
    <property type="match status" value="1"/>
</dbReference>
<feature type="binding site" evidence="4">
    <location>
        <position position="49"/>
    </location>
    <ligand>
        <name>Mg(2+)</name>
        <dbReference type="ChEBI" id="CHEBI:18420"/>
    </ligand>
</feature>
<keyword evidence="4" id="KW-0479">Metal-binding</keyword>
<dbReference type="PRINTS" id="PR00328">
    <property type="entry name" value="SAR1GTPBP"/>
</dbReference>
<dbReference type="PANTHER" id="PTHR45732">
    <property type="entry name" value="ADP-RIBOSYLATION FACTOR-LIKE PROTEIN 8"/>
    <property type="match status" value="1"/>
</dbReference>
<protein>
    <submittedName>
        <fullName evidence="6">Uncharacterized protein</fullName>
    </submittedName>
</protein>
<dbReference type="SMART" id="SM00178">
    <property type="entry name" value="SAR"/>
    <property type="match status" value="1"/>
</dbReference>
<dbReference type="GO" id="GO:0046872">
    <property type="term" value="F:metal ion binding"/>
    <property type="evidence" value="ECO:0007669"/>
    <property type="project" value="UniProtKB-KW"/>
</dbReference>
<keyword evidence="4" id="KW-0460">Magnesium</keyword>
<dbReference type="NCBIfam" id="TIGR00231">
    <property type="entry name" value="small_GTP"/>
    <property type="match status" value="1"/>
</dbReference>
<evidence type="ECO:0000313" key="6">
    <source>
        <dbReference type="EMBL" id="NDV37588.1"/>
    </source>
</evidence>
<dbReference type="Gene3D" id="3.40.50.300">
    <property type="entry name" value="P-loop containing nucleotide triphosphate hydrolases"/>
    <property type="match status" value="1"/>
</dbReference>
<name>A0A6B2LLJ1_9EUKA</name>
<sequence length="183" mass="19829">MGGVISAIFDALFGKKLEVVLLGLANSGKTTLLSYISVGAPPPKQPLPTLGSNSKLFQRGNVTIKAWDVGGQATFREGWTLYAENSDCILFVVDSSDPEKLPEAKRELHALLENPNLSGLPMIVACNKSDIPERLSRAELEKALNLDYINPEHQTIHIVDISALTGTNVDQVAKLMTLYAKAK</sequence>
<comment type="similarity">
    <text evidence="5">Belongs to the small GTPase superfamily. Arf family.</text>
</comment>
<dbReference type="PANTHER" id="PTHR45732:SF2">
    <property type="entry name" value="ADP-RIBOSYLATION FACTOR LIKE PROTEIN"/>
    <property type="match status" value="1"/>
</dbReference>
<evidence type="ECO:0000256" key="2">
    <source>
        <dbReference type="ARBA" id="ARBA00023134"/>
    </source>
</evidence>
<dbReference type="InterPro" id="IPR027417">
    <property type="entry name" value="P-loop_NTPase"/>
</dbReference>
<dbReference type="CDD" id="cd00878">
    <property type="entry name" value="Arf_Arl"/>
    <property type="match status" value="1"/>
</dbReference>
<feature type="binding site" evidence="3">
    <location>
        <position position="71"/>
    </location>
    <ligand>
        <name>GTP</name>
        <dbReference type="ChEBI" id="CHEBI:37565"/>
    </ligand>
</feature>
<reference evidence="6" key="1">
    <citation type="journal article" date="2020" name="J. Eukaryot. Microbiol.">
        <title>De novo Sequencing, Assembly and Annotation of the Transcriptome for the Free-Living Testate Amoeba Arcella intermedia.</title>
        <authorList>
            <person name="Ribeiro G.M."/>
            <person name="Porfirio-Sousa A.L."/>
            <person name="Maurer-Alcala X.X."/>
            <person name="Katz L.A."/>
            <person name="Lahr D.J.G."/>
        </authorList>
    </citation>
    <scope>NUCLEOTIDE SEQUENCE</scope>
</reference>
<evidence type="ECO:0000256" key="3">
    <source>
        <dbReference type="PIRSR" id="PIRSR606689-1"/>
    </source>
</evidence>
<dbReference type="SUPFAM" id="SSF52540">
    <property type="entry name" value="P-loop containing nucleoside triphosphate hydrolases"/>
    <property type="match status" value="1"/>
</dbReference>
<dbReference type="EMBL" id="GIBP01008619">
    <property type="protein sequence ID" value="NDV37588.1"/>
    <property type="molecule type" value="Transcribed_RNA"/>
</dbReference>
<dbReference type="AlphaFoldDB" id="A0A6B2LLJ1"/>
<evidence type="ECO:0000256" key="1">
    <source>
        <dbReference type="ARBA" id="ARBA00022741"/>
    </source>
</evidence>
<proteinExistence type="inferred from homology"/>
<keyword evidence="2 3" id="KW-0342">GTP-binding</keyword>
<dbReference type="GO" id="GO:0003924">
    <property type="term" value="F:GTPase activity"/>
    <property type="evidence" value="ECO:0007669"/>
    <property type="project" value="InterPro"/>
</dbReference>
<organism evidence="6">
    <name type="scientific">Arcella intermedia</name>
    <dbReference type="NCBI Taxonomy" id="1963864"/>
    <lineage>
        <taxon>Eukaryota</taxon>
        <taxon>Amoebozoa</taxon>
        <taxon>Tubulinea</taxon>
        <taxon>Elardia</taxon>
        <taxon>Arcellinida</taxon>
        <taxon>Sphaerothecina</taxon>
        <taxon>Arcellidae</taxon>
        <taxon>Arcella</taxon>
    </lineage>
</organism>
<dbReference type="InterPro" id="IPR005225">
    <property type="entry name" value="Small_GTP-bd"/>
</dbReference>
<dbReference type="Pfam" id="PF00025">
    <property type="entry name" value="Arf"/>
    <property type="match status" value="1"/>
</dbReference>
<accession>A0A6B2LLJ1</accession>
<evidence type="ECO:0000256" key="4">
    <source>
        <dbReference type="PIRSR" id="PIRSR606689-2"/>
    </source>
</evidence>
<keyword evidence="1 3" id="KW-0547">Nucleotide-binding</keyword>
<dbReference type="GO" id="GO:0005525">
    <property type="term" value="F:GTP binding"/>
    <property type="evidence" value="ECO:0007669"/>
    <property type="project" value="UniProtKB-KW"/>
</dbReference>
<dbReference type="InterPro" id="IPR006689">
    <property type="entry name" value="Small_GTPase_ARF/SAR"/>
</dbReference>
<dbReference type="SMART" id="SM00177">
    <property type="entry name" value="ARF"/>
    <property type="match status" value="1"/>
</dbReference>
<feature type="binding site" evidence="3">
    <location>
        <begin position="127"/>
        <end position="130"/>
    </location>
    <ligand>
        <name>GTP</name>
        <dbReference type="ChEBI" id="CHEBI:37565"/>
    </ligand>
</feature>